<evidence type="ECO:0000313" key="3">
    <source>
        <dbReference type="Proteomes" id="UP000005631"/>
    </source>
</evidence>
<gene>
    <name evidence="2" type="ordered locus">Oweho_1981</name>
</gene>
<dbReference type="OrthoDB" id="1467900at2"/>
<feature type="signal peptide" evidence="1">
    <location>
        <begin position="1"/>
        <end position="18"/>
    </location>
</feature>
<organism evidence="2 3">
    <name type="scientific">Owenweeksia hongkongensis (strain DSM 17368 / CIP 108786 / JCM 12287 / NRRL B-23963 / UST20020801)</name>
    <dbReference type="NCBI Taxonomy" id="926562"/>
    <lineage>
        <taxon>Bacteria</taxon>
        <taxon>Pseudomonadati</taxon>
        <taxon>Bacteroidota</taxon>
        <taxon>Flavobacteriia</taxon>
        <taxon>Flavobacteriales</taxon>
        <taxon>Owenweeksiaceae</taxon>
        <taxon>Owenweeksia</taxon>
    </lineage>
</organism>
<dbReference type="KEGG" id="oho:Oweho_1981"/>
<keyword evidence="1" id="KW-0732">Signal</keyword>
<feature type="chain" id="PRO_5003515360" evidence="1">
    <location>
        <begin position="19"/>
        <end position="249"/>
    </location>
</feature>
<proteinExistence type="predicted"/>
<dbReference type="eggNOG" id="ENOG502ZQGQ">
    <property type="taxonomic scope" value="Bacteria"/>
</dbReference>
<dbReference type="HOGENOM" id="CLU_1114930_0_0_10"/>
<dbReference type="STRING" id="926562.Oweho_1981"/>
<name>G8R2W6_OWEHD</name>
<sequence length="249" mass="28859">MKKLIALALLGLAFTAKSQIIEETAKVLSKPSGEALFSLEADEKVFSFAPEDGWYKIRKEVYVDPKNVVDDKYIISGADFFTKENVKIGSTLAEIKIKEGVKVEAFRGNDRFRAIVEGYLFKTKFVDGSVPEERISELLALKNRNEQAAGFKELFETYKFEEKKFEELVVHVYREENKTLKEDKDFRVIMIFRGETSPYAVMTNDHEVTAPKIKQTWEEYDFKVIYFYKPTSTQEELVQDKILYTFMGL</sequence>
<dbReference type="RefSeq" id="WP_014202314.1">
    <property type="nucleotide sequence ID" value="NC_016599.1"/>
</dbReference>
<evidence type="ECO:0000256" key="1">
    <source>
        <dbReference type="SAM" id="SignalP"/>
    </source>
</evidence>
<protein>
    <submittedName>
        <fullName evidence="2">Uncharacterized protein</fullName>
    </submittedName>
</protein>
<reference evidence="2 3" key="1">
    <citation type="journal article" date="2012" name="Stand. Genomic Sci.">
        <title>Genome sequence of the orange-pigmented seawater bacterium Owenweeksia hongkongensis type strain (UST20020801(T)).</title>
        <authorList>
            <person name="Riedel T."/>
            <person name="Held B."/>
            <person name="Nolan M."/>
            <person name="Lucas S."/>
            <person name="Lapidus A."/>
            <person name="Tice H."/>
            <person name="Del Rio T.G."/>
            <person name="Cheng J.F."/>
            <person name="Han C."/>
            <person name="Tapia R."/>
            <person name="Goodwin L.A."/>
            <person name="Pitluck S."/>
            <person name="Liolios K."/>
            <person name="Mavromatis K."/>
            <person name="Pagani I."/>
            <person name="Ivanova N."/>
            <person name="Mikhailova N."/>
            <person name="Pati A."/>
            <person name="Chen A."/>
            <person name="Palaniappan K."/>
            <person name="Rohde M."/>
            <person name="Tindall B.J."/>
            <person name="Detter J.C."/>
            <person name="Goker M."/>
            <person name="Woyke T."/>
            <person name="Bristow J."/>
            <person name="Eisen J.A."/>
            <person name="Markowitz V."/>
            <person name="Hugenholtz P."/>
            <person name="Klenk H.P."/>
            <person name="Kyrpides N.C."/>
        </authorList>
    </citation>
    <scope>NUCLEOTIDE SEQUENCE</scope>
    <source>
        <strain evidence="3">DSM 17368 / JCM 12287 / NRRL B-23963</strain>
    </source>
</reference>
<accession>G8R2W6</accession>
<keyword evidence="3" id="KW-1185">Reference proteome</keyword>
<dbReference type="Proteomes" id="UP000005631">
    <property type="component" value="Chromosome"/>
</dbReference>
<dbReference type="AlphaFoldDB" id="G8R2W6"/>
<evidence type="ECO:0000313" key="2">
    <source>
        <dbReference type="EMBL" id="AEV32960.1"/>
    </source>
</evidence>
<dbReference type="EMBL" id="CP003156">
    <property type="protein sequence ID" value="AEV32960.1"/>
    <property type="molecule type" value="Genomic_DNA"/>
</dbReference>